<proteinExistence type="inferred from homology"/>
<dbReference type="AlphaFoldDB" id="A0A2D2AX59"/>
<gene>
    <name evidence="10" type="ORF">CSW64_09295</name>
</gene>
<evidence type="ECO:0000256" key="2">
    <source>
        <dbReference type="ARBA" id="ARBA00004141"/>
    </source>
</evidence>
<dbReference type="InterPro" id="IPR011701">
    <property type="entry name" value="MFS"/>
</dbReference>
<comment type="function">
    <text evidence="1">Resistance to tetracycline by an active tetracycline efflux. This is an energy-dependent process that decreases the accumulation of the antibiotic in whole cells. This protein functions as a metal-tetracycline/H(+) antiporter.</text>
</comment>
<dbReference type="InterPro" id="IPR036259">
    <property type="entry name" value="MFS_trans_sf"/>
</dbReference>
<dbReference type="PANTHER" id="PTHR23504:SF15">
    <property type="entry name" value="MAJOR FACILITATOR SUPERFAMILY (MFS) PROFILE DOMAIN-CONTAINING PROTEIN"/>
    <property type="match status" value="1"/>
</dbReference>
<keyword evidence="5 8" id="KW-0812">Transmembrane</keyword>
<dbReference type="Proteomes" id="UP000228945">
    <property type="component" value="Chromosome"/>
</dbReference>
<accession>A0A2D2AX59</accession>
<feature type="transmembrane region" description="Helical" evidence="8">
    <location>
        <begin position="147"/>
        <end position="170"/>
    </location>
</feature>
<feature type="transmembrane region" description="Helical" evidence="8">
    <location>
        <begin position="362"/>
        <end position="380"/>
    </location>
</feature>
<feature type="transmembrane region" description="Helical" evidence="8">
    <location>
        <begin position="90"/>
        <end position="109"/>
    </location>
</feature>
<evidence type="ECO:0000256" key="1">
    <source>
        <dbReference type="ARBA" id="ARBA00003279"/>
    </source>
</evidence>
<feature type="transmembrane region" description="Helical" evidence="8">
    <location>
        <begin position="229"/>
        <end position="253"/>
    </location>
</feature>
<dbReference type="GO" id="GO:0022857">
    <property type="term" value="F:transmembrane transporter activity"/>
    <property type="evidence" value="ECO:0007669"/>
    <property type="project" value="InterPro"/>
</dbReference>
<reference evidence="10 11" key="1">
    <citation type="submission" date="2017-10" db="EMBL/GenBank/DDBJ databases">
        <title>Genome sequence of Caulobacter mirabilis FWC38.</title>
        <authorList>
            <person name="Fiebig A."/>
            <person name="Crosson S."/>
        </authorList>
    </citation>
    <scope>NUCLEOTIDE SEQUENCE [LARGE SCALE GENOMIC DNA]</scope>
    <source>
        <strain evidence="10 11">FWC 38</strain>
    </source>
</reference>
<keyword evidence="6 8" id="KW-1133">Transmembrane helix</keyword>
<dbReference type="GO" id="GO:0016020">
    <property type="term" value="C:membrane"/>
    <property type="evidence" value="ECO:0007669"/>
    <property type="project" value="UniProtKB-SubCell"/>
</dbReference>
<dbReference type="InterPro" id="IPR001958">
    <property type="entry name" value="Tet-R_TetA/multi-R_MdtG-like"/>
</dbReference>
<organism evidence="10 11">
    <name type="scientific">Caulobacter mirabilis</name>
    <dbReference type="NCBI Taxonomy" id="69666"/>
    <lineage>
        <taxon>Bacteria</taxon>
        <taxon>Pseudomonadati</taxon>
        <taxon>Pseudomonadota</taxon>
        <taxon>Alphaproteobacteria</taxon>
        <taxon>Caulobacterales</taxon>
        <taxon>Caulobacteraceae</taxon>
        <taxon>Caulobacter</taxon>
    </lineage>
</organism>
<evidence type="ECO:0000259" key="9">
    <source>
        <dbReference type="PROSITE" id="PS50850"/>
    </source>
</evidence>
<feature type="transmembrane region" description="Helical" evidence="8">
    <location>
        <begin position="295"/>
        <end position="313"/>
    </location>
</feature>
<evidence type="ECO:0000313" key="10">
    <source>
        <dbReference type="EMBL" id="ATQ42586.1"/>
    </source>
</evidence>
<feature type="domain" description="Major facilitator superfamily (MFS) profile" evidence="9">
    <location>
        <begin position="19"/>
        <end position="415"/>
    </location>
</feature>
<dbReference type="PROSITE" id="PS00216">
    <property type="entry name" value="SUGAR_TRANSPORT_1"/>
    <property type="match status" value="1"/>
</dbReference>
<dbReference type="InterPro" id="IPR020846">
    <property type="entry name" value="MFS_dom"/>
</dbReference>
<dbReference type="SUPFAM" id="SSF103473">
    <property type="entry name" value="MFS general substrate transporter"/>
    <property type="match status" value="1"/>
</dbReference>
<sequence length="421" mass="45082">MTETSDAPQDHPGGVRRAAFGFIFASALINNLSFGIMIPVVPKLVEQLAGGDTAAAGDWNALLGATWGLMQFLFGPILGMLSDRYGRRPVLLISIFGLGVDFILMALAPDMWWLLVARMISGITASSFSTANAYVADVVPPEGRAKAFGIMGSAFSFGFLIGPVVGAFLGQENLHLPFFAAAALCLINFVYGLFVLPESLAPEKRTAAFVWAKANPIGSLQLLRSHKDLLGLAVVGFLFYLAHMVLPAVFVLYMGHRYDWDIRTIGFAMSGAGVLGIIVQVFLVGPIVKRIGERGTLLAGAFFGALGFAMYGFAPNGWFYLWTMPVFAFMSLLMPGLMGLMSRRVPPQEQGRLQGAMQSLQGVASIFGPLIFGTVFAWSLRHEATTHLPGLAVYLAAALLLAAFLLALKVAKAPEAEPQAA</sequence>
<feature type="transmembrane region" description="Helical" evidence="8">
    <location>
        <begin position="115"/>
        <end position="135"/>
    </location>
</feature>
<evidence type="ECO:0000256" key="8">
    <source>
        <dbReference type="SAM" id="Phobius"/>
    </source>
</evidence>
<comment type="similarity">
    <text evidence="3">Belongs to the major facilitator superfamily. TCR/Tet family.</text>
</comment>
<keyword evidence="4" id="KW-0813">Transport</keyword>
<feature type="transmembrane region" description="Helical" evidence="8">
    <location>
        <begin position="61"/>
        <end position="78"/>
    </location>
</feature>
<comment type="subcellular location">
    <subcellularLocation>
        <location evidence="2">Membrane</location>
        <topology evidence="2">Multi-pass membrane protein</topology>
    </subcellularLocation>
</comment>
<feature type="transmembrane region" description="Helical" evidence="8">
    <location>
        <begin position="265"/>
        <end position="288"/>
    </location>
</feature>
<dbReference type="KEGG" id="cmb:CSW64_09295"/>
<feature type="transmembrane region" description="Helical" evidence="8">
    <location>
        <begin position="319"/>
        <end position="341"/>
    </location>
</feature>
<dbReference type="PROSITE" id="PS50850">
    <property type="entry name" value="MFS"/>
    <property type="match status" value="1"/>
</dbReference>
<dbReference type="OrthoDB" id="9764259at2"/>
<dbReference type="EMBL" id="CP024201">
    <property type="protein sequence ID" value="ATQ42586.1"/>
    <property type="molecule type" value="Genomic_DNA"/>
</dbReference>
<name>A0A2D2AX59_9CAUL</name>
<feature type="transmembrane region" description="Helical" evidence="8">
    <location>
        <begin position="392"/>
        <end position="411"/>
    </location>
</feature>
<evidence type="ECO:0000256" key="5">
    <source>
        <dbReference type="ARBA" id="ARBA00022692"/>
    </source>
</evidence>
<evidence type="ECO:0000256" key="6">
    <source>
        <dbReference type="ARBA" id="ARBA00022989"/>
    </source>
</evidence>
<dbReference type="PANTHER" id="PTHR23504">
    <property type="entry name" value="MAJOR FACILITATOR SUPERFAMILY DOMAIN-CONTAINING PROTEIN 10"/>
    <property type="match status" value="1"/>
</dbReference>
<dbReference type="RefSeq" id="WP_099621840.1">
    <property type="nucleotide sequence ID" value="NZ_CP024201.1"/>
</dbReference>
<keyword evidence="11" id="KW-1185">Reference proteome</keyword>
<evidence type="ECO:0000256" key="4">
    <source>
        <dbReference type="ARBA" id="ARBA00022448"/>
    </source>
</evidence>
<feature type="transmembrane region" description="Helical" evidence="8">
    <location>
        <begin position="176"/>
        <end position="196"/>
    </location>
</feature>
<dbReference type="Pfam" id="PF07690">
    <property type="entry name" value="MFS_1"/>
    <property type="match status" value="1"/>
</dbReference>
<protein>
    <submittedName>
        <fullName evidence="10">Tetracycline resistance MFS efflux pump</fullName>
    </submittedName>
</protein>
<dbReference type="Gene3D" id="1.20.1250.20">
    <property type="entry name" value="MFS general substrate transporter like domains"/>
    <property type="match status" value="1"/>
</dbReference>
<feature type="transmembrane region" description="Helical" evidence="8">
    <location>
        <begin position="20"/>
        <end position="41"/>
    </location>
</feature>
<dbReference type="CDD" id="cd17388">
    <property type="entry name" value="MFS_TetA"/>
    <property type="match status" value="1"/>
</dbReference>
<evidence type="ECO:0000256" key="7">
    <source>
        <dbReference type="ARBA" id="ARBA00023136"/>
    </source>
</evidence>
<dbReference type="InterPro" id="IPR005829">
    <property type="entry name" value="Sugar_transporter_CS"/>
</dbReference>
<keyword evidence="7 8" id="KW-0472">Membrane</keyword>
<evidence type="ECO:0000256" key="3">
    <source>
        <dbReference type="ARBA" id="ARBA00007520"/>
    </source>
</evidence>
<dbReference type="PRINTS" id="PR01035">
    <property type="entry name" value="TCRTETA"/>
</dbReference>
<evidence type="ECO:0000313" key="11">
    <source>
        <dbReference type="Proteomes" id="UP000228945"/>
    </source>
</evidence>